<feature type="compositionally biased region" description="Polar residues" evidence="1">
    <location>
        <begin position="22"/>
        <end position="32"/>
    </location>
</feature>
<reference evidence="2" key="1">
    <citation type="journal article" date="2023" name="Science">
        <title>Genome structures resolve the early diversification of teleost fishes.</title>
        <authorList>
            <person name="Parey E."/>
            <person name="Louis A."/>
            <person name="Montfort J."/>
            <person name="Bouchez O."/>
            <person name="Roques C."/>
            <person name="Iampietro C."/>
            <person name="Lluch J."/>
            <person name="Castinel A."/>
            <person name="Donnadieu C."/>
            <person name="Desvignes T."/>
            <person name="Floi Bucao C."/>
            <person name="Jouanno E."/>
            <person name="Wen M."/>
            <person name="Mejri S."/>
            <person name="Dirks R."/>
            <person name="Jansen H."/>
            <person name="Henkel C."/>
            <person name="Chen W.J."/>
            <person name="Zahm M."/>
            <person name="Cabau C."/>
            <person name="Klopp C."/>
            <person name="Thompson A.W."/>
            <person name="Robinson-Rechavi M."/>
            <person name="Braasch I."/>
            <person name="Lecointre G."/>
            <person name="Bobe J."/>
            <person name="Postlethwait J.H."/>
            <person name="Berthelot C."/>
            <person name="Roest Crollius H."/>
            <person name="Guiguen Y."/>
        </authorList>
    </citation>
    <scope>NUCLEOTIDE SEQUENCE</scope>
    <source>
        <strain evidence="2">WJC10195</strain>
    </source>
</reference>
<keyword evidence="3" id="KW-1185">Reference proteome</keyword>
<comment type="caution">
    <text evidence="2">The sequence shown here is derived from an EMBL/GenBank/DDBJ whole genome shotgun (WGS) entry which is preliminary data.</text>
</comment>
<evidence type="ECO:0000256" key="1">
    <source>
        <dbReference type="SAM" id="MobiDB-lite"/>
    </source>
</evidence>
<gene>
    <name evidence="2" type="ORF">SKAU_G00217740</name>
</gene>
<dbReference type="OrthoDB" id="10428018at2759"/>
<protein>
    <submittedName>
        <fullName evidence="2">Uncharacterized protein</fullName>
    </submittedName>
</protein>
<dbReference type="Proteomes" id="UP001152622">
    <property type="component" value="Chromosome 7"/>
</dbReference>
<dbReference type="EMBL" id="JAINUF010000007">
    <property type="protein sequence ID" value="KAJ8354207.1"/>
    <property type="molecule type" value="Genomic_DNA"/>
</dbReference>
<proteinExistence type="predicted"/>
<feature type="region of interest" description="Disordered" evidence="1">
    <location>
        <begin position="19"/>
        <end position="63"/>
    </location>
</feature>
<sequence length="89" mass="9567">MGTESIHPLTTPDLVLSPLSIGANTEHPSTPAQAPGASRESVCQTLTSSHSCRRHQDMGSGPFPAPRYSPLHWLNNIDEEDGDIVFVSD</sequence>
<name>A0A9Q1FAE8_SYNKA</name>
<organism evidence="2 3">
    <name type="scientific">Synaphobranchus kaupii</name>
    <name type="common">Kaup's arrowtooth eel</name>
    <dbReference type="NCBI Taxonomy" id="118154"/>
    <lineage>
        <taxon>Eukaryota</taxon>
        <taxon>Metazoa</taxon>
        <taxon>Chordata</taxon>
        <taxon>Craniata</taxon>
        <taxon>Vertebrata</taxon>
        <taxon>Euteleostomi</taxon>
        <taxon>Actinopterygii</taxon>
        <taxon>Neopterygii</taxon>
        <taxon>Teleostei</taxon>
        <taxon>Anguilliformes</taxon>
        <taxon>Synaphobranchidae</taxon>
        <taxon>Synaphobranchus</taxon>
    </lineage>
</organism>
<dbReference type="AlphaFoldDB" id="A0A9Q1FAE8"/>
<feature type="compositionally biased region" description="Polar residues" evidence="1">
    <location>
        <begin position="41"/>
        <end position="50"/>
    </location>
</feature>
<accession>A0A9Q1FAE8</accession>
<evidence type="ECO:0000313" key="2">
    <source>
        <dbReference type="EMBL" id="KAJ8354207.1"/>
    </source>
</evidence>
<evidence type="ECO:0000313" key="3">
    <source>
        <dbReference type="Proteomes" id="UP001152622"/>
    </source>
</evidence>